<dbReference type="Proteomes" id="UP000501690">
    <property type="component" value="Linkage Group LG3"/>
</dbReference>
<organism evidence="1 2">
    <name type="scientific">Vigna unguiculata</name>
    <name type="common">Cowpea</name>
    <dbReference type="NCBI Taxonomy" id="3917"/>
    <lineage>
        <taxon>Eukaryota</taxon>
        <taxon>Viridiplantae</taxon>
        <taxon>Streptophyta</taxon>
        <taxon>Embryophyta</taxon>
        <taxon>Tracheophyta</taxon>
        <taxon>Spermatophyta</taxon>
        <taxon>Magnoliopsida</taxon>
        <taxon>eudicotyledons</taxon>
        <taxon>Gunneridae</taxon>
        <taxon>Pentapetalae</taxon>
        <taxon>rosids</taxon>
        <taxon>fabids</taxon>
        <taxon>Fabales</taxon>
        <taxon>Fabaceae</taxon>
        <taxon>Papilionoideae</taxon>
        <taxon>50 kb inversion clade</taxon>
        <taxon>NPAAA clade</taxon>
        <taxon>indigoferoid/millettioid clade</taxon>
        <taxon>Phaseoleae</taxon>
        <taxon>Vigna</taxon>
    </lineage>
</organism>
<protein>
    <submittedName>
        <fullName evidence="1">Uncharacterized protein</fullName>
    </submittedName>
</protein>
<proteinExistence type="predicted"/>
<reference evidence="1 2" key="1">
    <citation type="submission" date="2019-04" db="EMBL/GenBank/DDBJ databases">
        <title>An improved genome assembly and genetic linkage map for asparagus bean, Vigna unguiculata ssp. sesquipedialis.</title>
        <authorList>
            <person name="Xia Q."/>
            <person name="Zhang R."/>
            <person name="Dong Y."/>
        </authorList>
    </citation>
    <scope>NUCLEOTIDE SEQUENCE [LARGE SCALE GENOMIC DNA]</scope>
    <source>
        <tissue evidence="1">Leaf</tissue>
    </source>
</reference>
<evidence type="ECO:0000313" key="1">
    <source>
        <dbReference type="EMBL" id="QCD87486.1"/>
    </source>
</evidence>
<keyword evidence="2" id="KW-1185">Reference proteome</keyword>
<gene>
    <name evidence="1" type="ORF">DEO72_LG3g2022</name>
</gene>
<sequence>MEVQHQRRRRRDGGRRIVVAATEEGGGNDGGRERDERVMRGDRRCNTKRVHLRLRVVVVVGGGQRL</sequence>
<evidence type="ECO:0000313" key="2">
    <source>
        <dbReference type="Proteomes" id="UP000501690"/>
    </source>
</evidence>
<accession>A0A4D6LGE9</accession>
<dbReference type="EMBL" id="CP039347">
    <property type="protein sequence ID" value="QCD87486.1"/>
    <property type="molecule type" value="Genomic_DNA"/>
</dbReference>
<name>A0A4D6LGE9_VIGUN</name>
<dbReference type="AlphaFoldDB" id="A0A4D6LGE9"/>